<name>A0A1G5SJC6_9PROT</name>
<evidence type="ECO:0000256" key="3">
    <source>
        <dbReference type="ARBA" id="ARBA00016864"/>
    </source>
</evidence>
<dbReference type="EMBL" id="FMWO01000111">
    <property type="protein sequence ID" value="SCZ87192.1"/>
    <property type="molecule type" value="Genomic_DNA"/>
</dbReference>
<dbReference type="GO" id="GO:0005886">
    <property type="term" value="C:plasma membrane"/>
    <property type="evidence" value="ECO:0007669"/>
    <property type="project" value="UniProtKB-SubCell"/>
</dbReference>
<dbReference type="CDD" id="cd06261">
    <property type="entry name" value="TM_PBP2"/>
    <property type="match status" value="1"/>
</dbReference>
<dbReference type="InterPro" id="IPR035906">
    <property type="entry name" value="MetI-like_sf"/>
</dbReference>
<dbReference type="SUPFAM" id="SSF161098">
    <property type="entry name" value="MetI-like"/>
    <property type="match status" value="1"/>
</dbReference>
<comment type="subcellular location">
    <subcellularLocation>
        <location evidence="9">Cell inner membrane</location>
        <topology evidence="9">Multi-pass membrane protein</topology>
    </subcellularLocation>
    <subcellularLocation>
        <location evidence="1">Cell membrane</location>
        <topology evidence="1">Multi-pass membrane protein</topology>
    </subcellularLocation>
</comment>
<organism evidence="11 12">
    <name type="scientific">Nitrosomonas mobilis</name>
    <dbReference type="NCBI Taxonomy" id="51642"/>
    <lineage>
        <taxon>Bacteria</taxon>
        <taxon>Pseudomonadati</taxon>
        <taxon>Pseudomonadota</taxon>
        <taxon>Betaproteobacteria</taxon>
        <taxon>Nitrosomonadales</taxon>
        <taxon>Nitrosomonadaceae</taxon>
        <taxon>Nitrosomonas</taxon>
    </lineage>
</organism>
<dbReference type="STRING" id="51642.NSMM_980009"/>
<accession>A0A1G5SJC6</accession>
<comment type="similarity">
    <text evidence="2 9">Belongs to the binding-protein-dependent transport system permease family. CysTW subfamily.</text>
</comment>
<evidence type="ECO:0000313" key="11">
    <source>
        <dbReference type="EMBL" id="SCZ87192.1"/>
    </source>
</evidence>
<keyword evidence="5 9" id="KW-1003">Cell membrane</keyword>
<dbReference type="PROSITE" id="PS50928">
    <property type="entry name" value="ABC_TM1"/>
    <property type="match status" value="1"/>
</dbReference>
<dbReference type="InterPro" id="IPR005672">
    <property type="entry name" value="Phosphate_PstA"/>
</dbReference>
<evidence type="ECO:0000259" key="10">
    <source>
        <dbReference type="PROSITE" id="PS50928"/>
    </source>
</evidence>
<feature type="transmembrane region" description="Helical" evidence="9">
    <location>
        <begin position="190"/>
        <end position="212"/>
    </location>
</feature>
<feature type="domain" description="ABC transmembrane type-1" evidence="10">
    <location>
        <begin position="70"/>
        <end position="274"/>
    </location>
</feature>
<feature type="transmembrane region" description="Helical" evidence="9">
    <location>
        <begin position="134"/>
        <end position="158"/>
    </location>
</feature>
<feature type="transmembrane region" description="Helical" evidence="9">
    <location>
        <begin position="254"/>
        <end position="274"/>
    </location>
</feature>
<dbReference type="GO" id="GO:0005315">
    <property type="term" value="F:phosphate transmembrane transporter activity"/>
    <property type="evidence" value="ECO:0007669"/>
    <property type="project" value="InterPro"/>
</dbReference>
<feature type="transmembrane region" description="Helical" evidence="9">
    <location>
        <begin position="69"/>
        <end position="96"/>
    </location>
</feature>
<evidence type="ECO:0000256" key="8">
    <source>
        <dbReference type="ARBA" id="ARBA00023136"/>
    </source>
</evidence>
<dbReference type="AlphaFoldDB" id="A0A1G5SJC6"/>
<evidence type="ECO:0000256" key="2">
    <source>
        <dbReference type="ARBA" id="ARBA00007069"/>
    </source>
</evidence>
<evidence type="ECO:0000256" key="9">
    <source>
        <dbReference type="RuleBase" id="RU363043"/>
    </source>
</evidence>
<dbReference type="Gene3D" id="1.10.3720.10">
    <property type="entry name" value="MetI-like"/>
    <property type="match status" value="1"/>
</dbReference>
<keyword evidence="6 9" id="KW-0812">Transmembrane</keyword>
<keyword evidence="4" id="KW-0813">Transport</keyword>
<dbReference type="NCBIfam" id="TIGR00974">
    <property type="entry name" value="3a0107s02c"/>
    <property type="match status" value="1"/>
</dbReference>
<dbReference type="InterPro" id="IPR000515">
    <property type="entry name" value="MetI-like"/>
</dbReference>
<evidence type="ECO:0000256" key="1">
    <source>
        <dbReference type="ARBA" id="ARBA00004651"/>
    </source>
</evidence>
<keyword evidence="7 9" id="KW-1133">Transmembrane helix</keyword>
<evidence type="ECO:0000256" key="4">
    <source>
        <dbReference type="ARBA" id="ARBA00022448"/>
    </source>
</evidence>
<evidence type="ECO:0000313" key="12">
    <source>
        <dbReference type="Proteomes" id="UP000198729"/>
    </source>
</evidence>
<dbReference type="PANTHER" id="PTHR43470:SF3">
    <property type="entry name" value="PHOSPHATE TRANSPORT SYSTEM PERMEASE PROTEIN PSTA-RELATED"/>
    <property type="match status" value="1"/>
</dbReference>
<protein>
    <recommendedName>
        <fullName evidence="3 9">Phosphate transport system permease protein PstA</fullName>
    </recommendedName>
</protein>
<gene>
    <name evidence="11" type="ORF">NSMM_980009</name>
</gene>
<keyword evidence="8 9" id="KW-0472">Membrane</keyword>
<dbReference type="PANTHER" id="PTHR43470">
    <property type="entry name" value="PHOSPHATE TRANSPORT SYSTEM PERMEASE PROTEIN PSTA-RELATED"/>
    <property type="match status" value="1"/>
</dbReference>
<feature type="transmembrane region" description="Helical" evidence="9">
    <location>
        <begin position="108"/>
        <end position="128"/>
    </location>
</feature>
<sequence>MLKTNARRWRHFYLDRLVQIFVYLAVLTVCAVFLWILVDLLRGGFAHLSWNFLIESPRDAGRAGGIGSILVSTMLILLVALGAALPLAWTTAALLAEYVPATSKFGMLVRYSLQVLAGVPSIVFGLFGNAFFSIYLGLGFSILSGGLTLACMLLPILVSTAEAGLRAVPDSYRLSAAALGMTRAATLIRLLLPIAAPALAAGLLLGIGRAVAETAALLFTSGYVDRMPGSLLDSGRALALHIFDLSMNVPGGDVPAYASALVLVAMLLCINIFAMQLVQSWQRRNTILE</sequence>
<dbReference type="Pfam" id="PF00528">
    <property type="entry name" value="BPD_transp_1"/>
    <property type="match status" value="1"/>
</dbReference>
<evidence type="ECO:0000256" key="6">
    <source>
        <dbReference type="ARBA" id="ARBA00022692"/>
    </source>
</evidence>
<dbReference type="Proteomes" id="UP000198729">
    <property type="component" value="Unassembled WGS sequence"/>
</dbReference>
<feature type="transmembrane region" description="Helical" evidence="9">
    <location>
        <begin position="20"/>
        <end position="38"/>
    </location>
</feature>
<keyword evidence="12" id="KW-1185">Reference proteome</keyword>
<reference evidence="11 12" key="1">
    <citation type="submission" date="2016-10" db="EMBL/GenBank/DDBJ databases">
        <authorList>
            <person name="de Groot N.N."/>
        </authorList>
    </citation>
    <scope>NUCLEOTIDE SEQUENCE [LARGE SCALE GENOMIC DNA]</scope>
    <source>
        <strain evidence="11">1</strain>
    </source>
</reference>
<dbReference type="RefSeq" id="WP_176753999.1">
    <property type="nucleotide sequence ID" value="NZ_FMWO01000111.1"/>
</dbReference>
<evidence type="ECO:0000256" key="7">
    <source>
        <dbReference type="ARBA" id="ARBA00022989"/>
    </source>
</evidence>
<evidence type="ECO:0000256" key="5">
    <source>
        <dbReference type="ARBA" id="ARBA00022475"/>
    </source>
</evidence>
<proteinExistence type="inferred from homology"/>
<dbReference type="GO" id="GO:0035435">
    <property type="term" value="P:phosphate ion transmembrane transport"/>
    <property type="evidence" value="ECO:0007669"/>
    <property type="project" value="InterPro"/>
</dbReference>